<dbReference type="PROSITE" id="PS50096">
    <property type="entry name" value="IQ"/>
    <property type="match status" value="3"/>
</dbReference>
<feature type="compositionally biased region" description="Low complexity" evidence="1">
    <location>
        <begin position="437"/>
        <end position="448"/>
    </location>
</feature>
<feature type="compositionally biased region" description="Low complexity" evidence="1">
    <location>
        <begin position="970"/>
        <end position="991"/>
    </location>
</feature>
<keyword evidence="3" id="KW-1185">Reference proteome</keyword>
<comment type="caution">
    <text evidence="2">The sequence shown here is derived from an EMBL/GenBank/DDBJ whole genome shotgun (WGS) entry which is preliminary data.</text>
</comment>
<dbReference type="InterPro" id="IPR000048">
    <property type="entry name" value="IQ_motif_EF-hand-BS"/>
</dbReference>
<sequence>MVEPRDGGGMQHCGCQIGRPCTCGMRMKRVMERIEHADDAFEDFELAPGVVMRLKKEYENVPGTRLYRLMRLYRLSLLDAIQEMAATIELAVAHKRCITTDLAELTRRKELLASLSASDTLGIKQKRDAMHSTQHMISRYADLNVTSLQVPPGEPGPTPVALQALEPHLARLLELVLAAITKTRFNLSTCKTFVQMYAMTRIQCIVRGRLERVRLTHDLVTFWCCAEMGAAVRLQSLFRRLRAAAKVEAMRSEWWATHRGQAAVHLQRLARGFVARQSTHRLVVSRKAGRRSAALVVLQCWWRVIQAQTAVATRRQAHRAAMDVRLRHKSATNIQRVYRGLEGRRALRRLRIEASLSEPVRALAAQYIASGDLWAFLRAVDNDYRRFLHERRDEEENATTFVKTFVTEKRALEERAIQAWHVSRAMESPVLQRQERTASAYASSSSPTRRTHSPERPHHPLSPLRTSCQALGTSSTLGSSSTHGSYSAHGSPPTEDSPSPLDSLSPGSPGRQPSPPKPVAPTSIFSPEASPEEIQLGRLAPESIDLPDKYSAKLIRAAMAEGYSLPEVIAGLRGLEAQGKSIGSFKLLLRELRGRAPLMLNPFRSERAVRAAEPPKRRPIHTLWSKKPIAAAPAREATNDRGVSVETEAQQYVLASLPAKAKEPIAKFLFVAGVRSFVPPMIDGGDTLPPVDPWWTGDRLNPAFVAYLQMPSGLLKVRREQLVTQALETTFKTLKARGIVHAQDLVPLNVDHVIAWSVPEGLARSMFDLLQTLLGMTHNGRPATVLRQLQATARPSTQDTVAYDAVFSPRTETPVVLAKAYLDKELHLFLDMKARIQEQVLAPVAMTSSIYELLFQATFTTIPLHAEDLVSYSSAHLDAFVHQLVAPTLDVNGTQRLLKKRSQRAAAIARDFSNVFRAAGCHVVRDIVHRQLHVFQLPPGLDEQVRTLVGRLVFASPTPHRRGSPAHNLAPLARPTSSSSTRSNSPATPTRHTLEPLASPLISRGKRMLESMDESDIDDIVNVLDDDALWGQDLTVG</sequence>
<evidence type="ECO:0000256" key="1">
    <source>
        <dbReference type="SAM" id="MobiDB-lite"/>
    </source>
</evidence>
<gene>
    <name evidence="2" type="ORF">ACHHYP_00481</name>
</gene>
<organism evidence="2 3">
    <name type="scientific">Achlya hypogyna</name>
    <name type="common">Oomycete</name>
    <name type="synonym">Protoachlya hypogyna</name>
    <dbReference type="NCBI Taxonomy" id="1202772"/>
    <lineage>
        <taxon>Eukaryota</taxon>
        <taxon>Sar</taxon>
        <taxon>Stramenopiles</taxon>
        <taxon>Oomycota</taxon>
        <taxon>Saprolegniomycetes</taxon>
        <taxon>Saprolegniales</taxon>
        <taxon>Achlyaceae</taxon>
        <taxon>Achlya</taxon>
    </lineage>
</organism>
<dbReference type="SMART" id="SM00015">
    <property type="entry name" value="IQ"/>
    <property type="match status" value="4"/>
</dbReference>
<proteinExistence type="predicted"/>
<reference evidence="2 3" key="1">
    <citation type="journal article" date="2014" name="Genome Biol. Evol.">
        <title>The secreted proteins of Achlya hypogyna and Thraustotheca clavata identify the ancestral oomycete secretome and reveal gene acquisitions by horizontal gene transfer.</title>
        <authorList>
            <person name="Misner I."/>
            <person name="Blouin N."/>
            <person name="Leonard G."/>
            <person name="Richards T.A."/>
            <person name="Lane C.E."/>
        </authorList>
    </citation>
    <scope>NUCLEOTIDE SEQUENCE [LARGE SCALE GENOMIC DNA]</scope>
    <source>
        <strain evidence="2 3">ATCC 48635</strain>
    </source>
</reference>
<accession>A0A1V9ZAV2</accession>
<protein>
    <submittedName>
        <fullName evidence="2">Uncharacterized protein</fullName>
    </submittedName>
</protein>
<feature type="region of interest" description="Disordered" evidence="1">
    <location>
        <begin position="428"/>
        <end position="525"/>
    </location>
</feature>
<dbReference type="OrthoDB" id="102961at2759"/>
<feature type="compositionally biased region" description="Low complexity" evidence="1">
    <location>
        <begin position="470"/>
        <end position="511"/>
    </location>
</feature>
<feature type="region of interest" description="Disordered" evidence="1">
    <location>
        <begin position="956"/>
        <end position="995"/>
    </location>
</feature>
<dbReference type="STRING" id="1202772.A0A1V9ZAV2"/>
<name>A0A1V9ZAV2_ACHHY</name>
<dbReference type="EMBL" id="JNBR01000337">
    <property type="protein sequence ID" value="OQR95051.1"/>
    <property type="molecule type" value="Genomic_DNA"/>
</dbReference>
<evidence type="ECO:0000313" key="3">
    <source>
        <dbReference type="Proteomes" id="UP000243579"/>
    </source>
</evidence>
<dbReference type="Pfam" id="PF00612">
    <property type="entry name" value="IQ"/>
    <property type="match status" value="1"/>
</dbReference>
<evidence type="ECO:0000313" key="2">
    <source>
        <dbReference type="EMBL" id="OQR95051.1"/>
    </source>
</evidence>
<dbReference type="Proteomes" id="UP000243579">
    <property type="component" value="Unassembled WGS sequence"/>
</dbReference>
<dbReference type="AlphaFoldDB" id="A0A1V9ZAV2"/>